<dbReference type="PANTHER" id="PTHR47293">
    <property type="entry name" value="JACALIN-RELATED LECTIN 3"/>
    <property type="match status" value="1"/>
</dbReference>
<dbReference type="SUPFAM" id="SSF51101">
    <property type="entry name" value="Mannose-binding lectins"/>
    <property type="match status" value="2"/>
</dbReference>
<evidence type="ECO:0000259" key="1">
    <source>
        <dbReference type="PROSITE" id="PS51752"/>
    </source>
</evidence>
<evidence type="ECO:0000313" key="2">
    <source>
        <dbReference type="EMBL" id="TMW57263.1"/>
    </source>
</evidence>
<dbReference type="EMBL" id="SPLM01000144">
    <property type="protein sequence ID" value="TMW57263.1"/>
    <property type="molecule type" value="Genomic_DNA"/>
</dbReference>
<dbReference type="AlphaFoldDB" id="A0A8K1C6P0"/>
<proteinExistence type="predicted"/>
<dbReference type="InterPro" id="IPR001229">
    <property type="entry name" value="Jacalin-like_lectin_dom"/>
</dbReference>
<sequence>MLDSQKRLVLHPTATQPDLRLYPYFSTLLGAGDGAEGANDWSSFGFDWQSTLWNIGAIHIVADTEYVRSLTQVASEYTEDSLMSEQFYVHSGQNIFQLVQDEKIMKVAVWFDDKGVRALQIHTNMRVSQPYGSVQGTHCVFEAKEGYHIHSLCGKHDEEHIRKVGVLFYPIRDDPPPTPRVSGQWMHTTAIAVGERPAIEKDMEEINRDVRALVLQCAFVVSYIWVISQQQYEDFIVLSDRITLSPDEQWVVLAEGEKITSVTTVPSAKRIESIRFTTTHRQTPWFGTYSMGTPITLATPDAYIYGFHGTYTDDPDAFTSLGVVTFQPEANDTDTRNTDASSTR</sequence>
<dbReference type="Gene3D" id="2.100.10.30">
    <property type="entry name" value="Jacalin-like lectin domain"/>
    <property type="match status" value="2"/>
</dbReference>
<name>A0A8K1C6P0_PYTOL</name>
<dbReference type="PANTHER" id="PTHR47293:SF15">
    <property type="entry name" value="JACALIN-RELATED LECTIN 19"/>
    <property type="match status" value="1"/>
</dbReference>
<dbReference type="Proteomes" id="UP000794436">
    <property type="component" value="Unassembled WGS sequence"/>
</dbReference>
<accession>A0A8K1C6P0</accession>
<comment type="caution">
    <text evidence="2">The sequence shown here is derived from an EMBL/GenBank/DDBJ whole genome shotgun (WGS) entry which is preliminary data.</text>
</comment>
<dbReference type="PROSITE" id="PS51752">
    <property type="entry name" value="JACALIN_LECTIN"/>
    <property type="match status" value="1"/>
</dbReference>
<protein>
    <recommendedName>
        <fullName evidence="1">Jacalin-type lectin domain-containing protein</fullName>
    </recommendedName>
</protein>
<organism evidence="2 3">
    <name type="scientific">Pythium oligandrum</name>
    <name type="common">Mycoparasitic fungus</name>
    <dbReference type="NCBI Taxonomy" id="41045"/>
    <lineage>
        <taxon>Eukaryota</taxon>
        <taxon>Sar</taxon>
        <taxon>Stramenopiles</taxon>
        <taxon>Oomycota</taxon>
        <taxon>Peronosporomycetes</taxon>
        <taxon>Pythiales</taxon>
        <taxon>Pythiaceae</taxon>
        <taxon>Pythium</taxon>
    </lineage>
</organism>
<dbReference type="Pfam" id="PF01419">
    <property type="entry name" value="Jacalin"/>
    <property type="match status" value="2"/>
</dbReference>
<dbReference type="InterPro" id="IPR036404">
    <property type="entry name" value="Jacalin-like_lectin_dom_sf"/>
</dbReference>
<evidence type="ECO:0000313" key="3">
    <source>
        <dbReference type="Proteomes" id="UP000794436"/>
    </source>
</evidence>
<gene>
    <name evidence="2" type="ORF">Poli38472_003188</name>
</gene>
<feature type="domain" description="Jacalin-type lectin" evidence="1">
    <location>
        <begin position="26"/>
        <end position="170"/>
    </location>
</feature>
<keyword evidence="3" id="KW-1185">Reference proteome</keyword>
<reference evidence="2" key="1">
    <citation type="submission" date="2019-03" db="EMBL/GenBank/DDBJ databases">
        <title>Long read genome sequence of the mycoparasitic Pythium oligandrum ATCC 38472 isolated from sugarbeet rhizosphere.</title>
        <authorList>
            <person name="Gaulin E."/>
        </authorList>
    </citation>
    <scope>NUCLEOTIDE SEQUENCE</scope>
    <source>
        <strain evidence="2">ATCC 38472_TT</strain>
    </source>
</reference>
<dbReference type="SMART" id="SM00915">
    <property type="entry name" value="Jacalin"/>
    <property type="match status" value="1"/>
</dbReference>